<keyword evidence="6" id="KW-1185">Reference proteome</keyword>
<comment type="similarity">
    <text evidence="1">Belongs to the Gfa family.</text>
</comment>
<dbReference type="OrthoDB" id="9805575at2"/>
<comment type="caution">
    <text evidence="5">The sequence shown here is derived from an EMBL/GenBank/DDBJ whole genome shotgun (WGS) entry which is preliminary data.</text>
</comment>
<gene>
    <name evidence="5" type="ORF">CH341_21475</name>
</gene>
<dbReference type="PANTHER" id="PTHR28620:SF1">
    <property type="entry name" value="CENP-V_GFA DOMAIN-CONTAINING PROTEIN"/>
    <property type="match status" value="1"/>
</dbReference>
<dbReference type="SUPFAM" id="SSF51316">
    <property type="entry name" value="Mss4-like"/>
    <property type="match status" value="1"/>
</dbReference>
<dbReference type="InterPro" id="IPR011057">
    <property type="entry name" value="Mss4-like_sf"/>
</dbReference>
<dbReference type="AlphaFoldDB" id="A0A327KUW9"/>
<accession>A0A327KUW9</accession>
<keyword evidence="3" id="KW-0862">Zinc</keyword>
<dbReference type="PROSITE" id="PS51891">
    <property type="entry name" value="CENP_V_GFA"/>
    <property type="match status" value="1"/>
</dbReference>
<dbReference type="PANTHER" id="PTHR28620">
    <property type="entry name" value="CENTROMERE PROTEIN V"/>
    <property type="match status" value="1"/>
</dbReference>
<dbReference type="RefSeq" id="WP_111421044.1">
    <property type="nucleotide sequence ID" value="NZ_NPEX01000185.1"/>
</dbReference>
<proteinExistence type="inferred from homology"/>
<name>A0A327KUW9_9BRAD</name>
<organism evidence="5 6">
    <name type="scientific">Rhodoplanes roseus</name>
    <dbReference type="NCBI Taxonomy" id="29409"/>
    <lineage>
        <taxon>Bacteria</taxon>
        <taxon>Pseudomonadati</taxon>
        <taxon>Pseudomonadota</taxon>
        <taxon>Alphaproteobacteria</taxon>
        <taxon>Hyphomicrobiales</taxon>
        <taxon>Nitrobacteraceae</taxon>
        <taxon>Rhodoplanes</taxon>
    </lineage>
</organism>
<sequence>MPTRHYTGGCQCGAVRYEVDVDLDRTITCNCSRCQKLGALLTFAPASAFTLVSGEGATTDYQFNKKTIHHLFCATCGIESFARGAMPDGTAMVAINARCLDGVDPTALSPQAVDGRSF</sequence>
<dbReference type="InterPro" id="IPR052355">
    <property type="entry name" value="CENP-V-like"/>
</dbReference>
<dbReference type="GO" id="GO:0016846">
    <property type="term" value="F:carbon-sulfur lyase activity"/>
    <property type="evidence" value="ECO:0007669"/>
    <property type="project" value="InterPro"/>
</dbReference>
<feature type="domain" description="CENP-V/GFA" evidence="4">
    <location>
        <begin position="6"/>
        <end position="118"/>
    </location>
</feature>
<evidence type="ECO:0000256" key="3">
    <source>
        <dbReference type="ARBA" id="ARBA00022833"/>
    </source>
</evidence>
<dbReference type="Proteomes" id="UP000249130">
    <property type="component" value="Unassembled WGS sequence"/>
</dbReference>
<dbReference type="InterPro" id="IPR006913">
    <property type="entry name" value="CENP-V/GFA"/>
</dbReference>
<evidence type="ECO:0000256" key="2">
    <source>
        <dbReference type="ARBA" id="ARBA00022723"/>
    </source>
</evidence>
<reference evidence="5 6" key="1">
    <citation type="submission" date="2017-07" db="EMBL/GenBank/DDBJ databases">
        <title>Draft Genome Sequences of Select Purple Nonsulfur Bacteria.</title>
        <authorList>
            <person name="Lasarre B."/>
            <person name="Mckinlay J.B."/>
        </authorList>
    </citation>
    <scope>NUCLEOTIDE SEQUENCE [LARGE SCALE GENOMIC DNA]</scope>
    <source>
        <strain evidence="5 6">DSM 5909</strain>
    </source>
</reference>
<evidence type="ECO:0000313" key="5">
    <source>
        <dbReference type="EMBL" id="RAI41523.1"/>
    </source>
</evidence>
<keyword evidence="2" id="KW-0479">Metal-binding</keyword>
<dbReference type="Pfam" id="PF04828">
    <property type="entry name" value="GFA"/>
    <property type="match status" value="1"/>
</dbReference>
<dbReference type="GO" id="GO:0046872">
    <property type="term" value="F:metal ion binding"/>
    <property type="evidence" value="ECO:0007669"/>
    <property type="project" value="UniProtKB-KW"/>
</dbReference>
<protein>
    <submittedName>
        <fullName evidence="5">Aldehyde-activating protein</fullName>
    </submittedName>
</protein>
<evidence type="ECO:0000256" key="1">
    <source>
        <dbReference type="ARBA" id="ARBA00005495"/>
    </source>
</evidence>
<evidence type="ECO:0000259" key="4">
    <source>
        <dbReference type="PROSITE" id="PS51891"/>
    </source>
</evidence>
<evidence type="ECO:0000313" key="6">
    <source>
        <dbReference type="Proteomes" id="UP000249130"/>
    </source>
</evidence>
<dbReference type="EMBL" id="NPEX01000185">
    <property type="protein sequence ID" value="RAI41523.1"/>
    <property type="molecule type" value="Genomic_DNA"/>
</dbReference>
<dbReference type="Gene3D" id="2.170.150.70">
    <property type="match status" value="1"/>
</dbReference>